<name>A0A413VPC3_9BACE</name>
<dbReference type="Gene3D" id="1.50.10.20">
    <property type="match status" value="1"/>
</dbReference>
<dbReference type="PROSITE" id="PS51257">
    <property type="entry name" value="PROKAR_LIPOPROTEIN"/>
    <property type="match status" value="1"/>
</dbReference>
<feature type="signal peptide" evidence="1">
    <location>
        <begin position="1"/>
        <end position="20"/>
    </location>
</feature>
<evidence type="ECO:0000313" key="2">
    <source>
        <dbReference type="EMBL" id="RHB35416.1"/>
    </source>
</evidence>
<evidence type="ECO:0000256" key="1">
    <source>
        <dbReference type="SAM" id="SignalP"/>
    </source>
</evidence>
<accession>A0A413VPC3</accession>
<dbReference type="InterPro" id="IPR005198">
    <property type="entry name" value="Glyco_hydro_76"/>
</dbReference>
<dbReference type="RefSeq" id="WP_002558357.1">
    <property type="nucleotide sequence ID" value="NZ_CABJFV010000006.1"/>
</dbReference>
<sequence>MKSFLPKAISALFLAISLLACQTSVTQENNTSIARSEMLLDSIFKYYQAEGGNLFNENYPKSSNDKVTYLASTDTVTKDKVAYLWPTSGLFSGVNALLKTTRDNKYQALLQEKIIPGLECYYDTTRTPACFQSYISEAGHSDRFYDDNIWLGIDFLETYRLTGNKKYLKQSEEIWKFLLSGNDDVLNGGIYWCEQKKESKNTCSNAPASVLALQLFETTRDSAYYQKGLELYTWTKVNLQDSDYIYFDNLKTDGRTGTEKYAYNTGQMLQAASLLYKLTGNRQFLTEAQNVARAGINYFTVPFKTQDGTDIRFFRNRGTWFVAIMMRGYIELYLQDNNPEYLQIFADNLELAWESARYDNGLINSDWSGEKKEKQQWLLNQAAMVEMYANLGNMNLK</sequence>
<dbReference type="Proteomes" id="UP000284379">
    <property type="component" value="Unassembled WGS sequence"/>
</dbReference>
<dbReference type="Pfam" id="PF03663">
    <property type="entry name" value="Glyco_hydro_76"/>
    <property type="match status" value="1"/>
</dbReference>
<dbReference type="InterPro" id="IPR014512">
    <property type="entry name" value="O_gly_hydro"/>
</dbReference>
<protein>
    <submittedName>
        <fullName evidence="2">Alpha-1,6-mannanase</fullName>
    </submittedName>
</protein>
<feature type="chain" id="PRO_5019030010" evidence="1">
    <location>
        <begin position="21"/>
        <end position="397"/>
    </location>
</feature>
<dbReference type="AlphaFoldDB" id="A0A413VPC3"/>
<dbReference type="GeneID" id="69504192"/>
<gene>
    <name evidence="2" type="ORF">DW888_09855</name>
</gene>
<reference evidence="2 3" key="1">
    <citation type="submission" date="2018-08" db="EMBL/GenBank/DDBJ databases">
        <title>A genome reference for cultivated species of the human gut microbiota.</title>
        <authorList>
            <person name="Zou Y."/>
            <person name="Xue W."/>
            <person name="Luo G."/>
        </authorList>
    </citation>
    <scope>NUCLEOTIDE SEQUENCE [LARGE SCALE GENOMIC DNA]</scope>
    <source>
        <strain evidence="2 3">AM40-30BH</strain>
    </source>
</reference>
<dbReference type="InterPro" id="IPR008928">
    <property type="entry name" value="6-hairpin_glycosidase_sf"/>
</dbReference>
<dbReference type="InterPro" id="IPR053169">
    <property type="entry name" value="MUG_Protein"/>
</dbReference>
<evidence type="ECO:0000313" key="3">
    <source>
        <dbReference type="Proteomes" id="UP000284379"/>
    </source>
</evidence>
<dbReference type="SUPFAM" id="SSF48208">
    <property type="entry name" value="Six-hairpin glycosidases"/>
    <property type="match status" value="1"/>
</dbReference>
<dbReference type="PANTHER" id="PTHR47791:SF4">
    <property type="entry name" value="(PUTATIVE SECRETED PROTEIN)-RELATED"/>
    <property type="match status" value="1"/>
</dbReference>
<comment type="caution">
    <text evidence="2">The sequence shown here is derived from an EMBL/GenBank/DDBJ whole genome shotgun (WGS) entry which is preliminary data.</text>
</comment>
<keyword evidence="1" id="KW-0732">Signal</keyword>
<dbReference type="GO" id="GO:0005975">
    <property type="term" value="P:carbohydrate metabolic process"/>
    <property type="evidence" value="ECO:0007669"/>
    <property type="project" value="InterPro"/>
</dbReference>
<organism evidence="2 3">
    <name type="scientific">Bacteroides nordii</name>
    <dbReference type="NCBI Taxonomy" id="291645"/>
    <lineage>
        <taxon>Bacteria</taxon>
        <taxon>Pseudomonadati</taxon>
        <taxon>Bacteroidota</taxon>
        <taxon>Bacteroidia</taxon>
        <taxon>Bacteroidales</taxon>
        <taxon>Bacteroidaceae</taxon>
        <taxon>Bacteroides</taxon>
    </lineage>
</organism>
<dbReference type="EMBL" id="QSGO01000006">
    <property type="protein sequence ID" value="RHB35416.1"/>
    <property type="molecule type" value="Genomic_DNA"/>
</dbReference>
<dbReference type="PIRSF" id="PIRSF021505">
    <property type="entry name" value="O_gly_hdrol"/>
    <property type="match status" value="1"/>
</dbReference>
<proteinExistence type="predicted"/>
<dbReference type="PANTHER" id="PTHR47791">
    <property type="entry name" value="MEIOTICALLY UP-REGULATED GENE 191 PROTEIN"/>
    <property type="match status" value="1"/>
</dbReference>